<dbReference type="Pfam" id="PF13439">
    <property type="entry name" value="Glyco_transf_4"/>
    <property type="match status" value="1"/>
</dbReference>
<proteinExistence type="predicted"/>
<dbReference type="EMBL" id="VOHK01000003">
    <property type="protein sequence ID" value="TWT21089.1"/>
    <property type="molecule type" value="Genomic_DNA"/>
</dbReference>
<evidence type="ECO:0000313" key="3">
    <source>
        <dbReference type="Proteomes" id="UP000319980"/>
    </source>
</evidence>
<keyword evidence="2" id="KW-0808">Transferase</keyword>
<dbReference type="AlphaFoldDB" id="A0A5C5U5L0"/>
<dbReference type="RefSeq" id="WP_146386476.1">
    <property type="nucleotide sequence ID" value="NZ_VOHK01000003.1"/>
</dbReference>
<sequence>MPELHANDQTAGRHILLIIPYGGVGGMERLALNLYRHYRSLGDRVKVMKLVRLPDDIVNFGKDEIALSERDLSEMSALRRAGFYLSIPFSIASAVRAHGITHSIAMGDMGNLFSSLSPSREFKVASIHSLKSAELAGGGGLNRIFGLAYRTTYRHFDRVVCISRAIRNDLLDNCGYRFPDNLEVVYNPHDLSAITEAATEELPPDEAELFSGPTVVFLGRMTGVKALWHLIRAFQAVLERGTQPRLVFVGDGDADMTGYLQSLVEGYGIAAQVTFLGRRTNPYKYLAHADVLALSSHFEGTPNVIVEAIALGVPVVSSHCTDGVVELMSTREVVGFDPPLELEAGIMTPPLSGRRDEITHQTPMMPAELALADALTAVLGNPGYRESVRRNRGPLLEKFELARSAQAYLAPTTRGAPTP</sequence>
<dbReference type="CDD" id="cd03811">
    <property type="entry name" value="GT4_GT28_WabH-like"/>
    <property type="match status" value="1"/>
</dbReference>
<evidence type="ECO:0000259" key="1">
    <source>
        <dbReference type="Pfam" id="PF13439"/>
    </source>
</evidence>
<dbReference type="Pfam" id="PF13692">
    <property type="entry name" value="Glyco_trans_1_4"/>
    <property type="match status" value="1"/>
</dbReference>
<dbReference type="Gene3D" id="3.40.50.2000">
    <property type="entry name" value="Glycogen Phosphorylase B"/>
    <property type="match status" value="2"/>
</dbReference>
<accession>A0A5C5U5L0</accession>
<dbReference type="OrthoDB" id="5290958at2"/>
<protein>
    <submittedName>
        <fullName evidence="2">Glycosyltransferase</fullName>
    </submittedName>
</protein>
<dbReference type="SUPFAM" id="SSF53756">
    <property type="entry name" value="UDP-Glycosyltransferase/glycogen phosphorylase"/>
    <property type="match status" value="1"/>
</dbReference>
<name>A0A5C5U5L0_9GAMM</name>
<organism evidence="2 3">
    <name type="scientific">Luteimonas marina</name>
    <dbReference type="NCBI Taxonomy" id="488485"/>
    <lineage>
        <taxon>Bacteria</taxon>
        <taxon>Pseudomonadati</taxon>
        <taxon>Pseudomonadota</taxon>
        <taxon>Gammaproteobacteria</taxon>
        <taxon>Lysobacterales</taxon>
        <taxon>Lysobacteraceae</taxon>
        <taxon>Luteimonas</taxon>
    </lineage>
</organism>
<dbReference type="PANTHER" id="PTHR12526">
    <property type="entry name" value="GLYCOSYLTRANSFERASE"/>
    <property type="match status" value="1"/>
</dbReference>
<gene>
    <name evidence="2" type="ORF">FQY83_06920</name>
</gene>
<keyword evidence="3" id="KW-1185">Reference proteome</keyword>
<dbReference type="GO" id="GO:0016757">
    <property type="term" value="F:glycosyltransferase activity"/>
    <property type="evidence" value="ECO:0007669"/>
    <property type="project" value="UniProtKB-ARBA"/>
</dbReference>
<dbReference type="Proteomes" id="UP000319980">
    <property type="component" value="Unassembled WGS sequence"/>
</dbReference>
<reference evidence="2 3" key="1">
    <citation type="journal article" date="2008" name="Int. J. Syst. Evol. Microbiol.">
        <title>Luteimonas marina sp. nov., isolated from seawater.</title>
        <authorList>
            <person name="Baik K.S."/>
            <person name="Park S.C."/>
            <person name="Kim M.S."/>
            <person name="Kim E.M."/>
            <person name="Park C."/>
            <person name="Chun J."/>
            <person name="Seong C.N."/>
        </authorList>
    </citation>
    <scope>NUCLEOTIDE SEQUENCE [LARGE SCALE GENOMIC DNA]</scope>
    <source>
        <strain evidence="2 3">FR1330</strain>
    </source>
</reference>
<dbReference type="InterPro" id="IPR028098">
    <property type="entry name" value="Glyco_trans_4-like_N"/>
</dbReference>
<feature type="domain" description="Glycosyltransferase subfamily 4-like N-terminal" evidence="1">
    <location>
        <begin position="24"/>
        <end position="192"/>
    </location>
</feature>
<comment type="caution">
    <text evidence="2">The sequence shown here is derived from an EMBL/GenBank/DDBJ whole genome shotgun (WGS) entry which is preliminary data.</text>
</comment>
<evidence type="ECO:0000313" key="2">
    <source>
        <dbReference type="EMBL" id="TWT21089.1"/>
    </source>
</evidence>